<feature type="compositionally biased region" description="Gly residues" evidence="1">
    <location>
        <begin position="11"/>
        <end position="31"/>
    </location>
</feature>
<feature type="non-terminal residue" evidence="2">
    <location>
        <position position="1"/>
    </location>
</feature>
<dbReference type="OrthoDB" id="165498at2759"/>
<evidence type="ECO:0000313" key="3">
    <source>
        <dbReference type="Proteomes" id="UP000410492"/>
    </source>
</evidence>
<dbReference type="AlphaFoldDB" id="A0A653DTH9"/>
<accession>A0A653DTH9</accession>
<keyword evidence="3" id="KW-1185">Reference proteome</keyword>
<feature type="compositionally biased region" description="Gly residues" evidence="1">
    <location>
        <begin position="109"/>
        <end position="118"/>
    </location>
</feature>
<name>A0A653DTH9_CALMS</name>
<feature type="non-terminal residue" evidence="2">
    <location>
        <position position="162"/>
    </location>
</feature>
<reference evidence="2 3" key="1">
    <citation type="submission" date="2019-01" db="EMBL/GenBank/DDBJ databases">
        <authorList>
            <person name="Sayadi A."/>
        </authorList>
    </citation>
    <scope>NUCLEOTIDE SEQUENCE [LARGE SCALE GENOMIC DNA]</scope>
</reference>
<feature type="region of interest" description="Disordered" evidence="1">
    <location>
        <begin position="1"/>
        <end position="162"/>
    </location>
</feature>
<dbReference type="Proteomes" id="UP000410492">
    <property type="component" value="Unassembled WGS sequence"/>
</dbReference>
<organism evidence="2 3">
    <name type="scientific">Callosobruchus maculatus</name>
    <name type="common">Southern cowpea weevil</name>
    <name type="synonym">Pulse bruchid</name>
    <dbReference type="NCBI Taxonomy" id="64391"/>
    <lineage>
        <taxon>Eukaryota</taxon>
        <taxon>Metazoa</taxon>
        <taxon>Ecdysozoa</taxon>
        <taxon>Arthropoda</taxon>
        <taxon>Hexapoda</taxon>
        <taxon>Insecta</taxon>
        <taxon>Pterygota</taxon>
        <taxon>Neoptera</taxon>
        <taxon>Endopterygota</taxon>
        <taxon>Coleoptera</taxon>
        <taxon>Polyphaga</taxon>
        <taxon>Cucujiformia</taxon>
        <taxon>Chrysomeloidea</taxon>
        <taxon>Chrysomelidae</taxon>
        <taxon>Bruchinae</taxon>
        <taxon>Bruchini</taxon>
        <taxon>Callosobruchus</taxon>
    </lineage>
</organism>
<proteinExistence type="predicted"/>
<dbReference type="EMBL" id="CAACVG010014668">
    <property type="protein sequence ID" value="VEN63494.1"/>
    <property type="molecule type" value="Genomic_DNA"/>
</dbReference>
<feature type="compositionally biased region" description="Basic residues" evidence="1">
    <location>
        <begin position="88"/>
        <end position="99"/>
    </location>
</feature>
<evidence type="ECO:0000313" key="2">
    <source>
        <dbReference type="EMBL" id="VEN63494.1"/>
    </source>
</evidence>
<sequence>GHVIKAHSGAVSGGGGGGSEGVGSGPSGGSSGRSRCEVGGRRSLQPCSDLLQLVRRLSGERPAGAAPAPRGNAAAAESPDMGANVSRHSAKGLSGRRSRSSGSICRQSGGAGSGGGGRGHPKGGQCSSLPGYLDDDEDDSSPPAHDTCNNNKCAKSQGIDEV</sequence>
<gene>
    <name evidence="2" type="ORF">CALMAC_LOCUS20305</name>
</gene>
<evidence type="ECO:0000256" key="1">
    <source>
        <dbReference type="SAM" id="MobiDB-lite"/>
    </source>
</evidence>
<protein>
    <submittedName>
        <fullName evidence="2">Uncharacterized protein</fullName>
    </submittedName>
</protein>
<feature type="compositionally biased region" description="Low complexity" evidence="1">
    <location>
        <begin position="60"/>
        <end position="77"/>
    </location>
</feature>